<evidence type="ECO:0000256" key="3">
    <source>
        <dbReference type="ARBA" id="ARBA00023163"/>
    </source>
</evidence>
<evidence type="ECO:0000313" key="5">
    <source>
        <dbReference type="EMBL" id="GFO94036.1"/>
    </source>
</evidence>
<accession>A0AAI9NYB5</accession>
<dbReference type="Proteomes" id="UP000660047">
    <property type="component" value="Unassembled WGS sequence"/>
</dbReference>
<reference evidence="5" key="1">
    <citation type="submission" date="2020-06" db="EMBL/GenBank/DDBJ databases">
        <title>Characterization of fructooligosaccharide metabolism and fructooligosaccharide-degrading enzymes in human commensal butyrate producers.</title>
        <authorList>
            <person name="Tanno H."/>
            <person name="Fujii T."/>
            <person name="Hirano K."/>
            <person name="Maeno S."/>
            <person name="Tonozuka T."/>
            <person name="Sakamoto M."/>
            <person name="Ohkuma M."/>
            <person name="Tochio T."/>
            <person name="Endo A."/>
        </authorList>
    </citation>
    <scope>NUCLEOTIDE SEQUENCE</scope>
    <source>
        <strain evidence="5">JCM 31265</strain>
    </source>
</reference>
<keyword evidence="2" id="KW-0238">DNA-binding</keyword>
<dbReference type="InterPro" id="IPR014710">
    <property type="entry name" value="RmlC-like_jellyroll"/>
</dbReference>
<dbReference type="InterPro" id="IPR011051">
    <property type="entry name" value="RmlC_Cupin_sf"/>
</dbReference>
<dbReference type="InterPro" id="IPR003313">
    <property type="entry name" value="AraC-bd"/>
</dbReference>
<dbReference type="Pfam" id="PF12833">
    <property type="entry name" value="HTH_18"/>
    <property type="match status" value="1"/>
</dbReference>
<organism evidence="5 6">
    <name type="scientific">Coprococcus eutactus</name>
    <dbReference type="NCBI Taxonomy" id="33043"/>
    <lineage>
        <taxon>Bacteria</taxon>
        <taxon>Bacillati</taxon>
        <taxon>Bacillota</taxon>
        <taxon>Clostridia</taxon>
        <taxon>Lachnospirales</taxon>
        <taxon>Lachnospiraceae</taxon>
        <taxon>Coprococcus</taxon>
    </lineage>
</organism>
<dbReference type="SUPFAM" id="SSF46689">
    <property type="entry name" value="Homeodomain-like"/>
    <property type="match status" value="2"/>
</dbReference>
<dbReference type="PRINTS" id="PR00032">
    <property type="entry name" value="HTHARAC"/>
</dbReference>
<dbReference type="InterPro" id="IPR018062">
    <property type="entry name" value="HTH_AraC-typ_CS"/>
</dbReference>
<dbReference type="SUPFAM" id="SSF51182">
    <property type="entry name" value="RmlC-like cupins"/>
    <property type="match status" value="1"/>
</dbReference>
<dbReference type="PANTHER" id="PTHR43280">
    <property type="entry name" value="ARAC-FAMILY TRANSCRIPTIONAL REGULATOR"/>
    <property type="match status" value="1"/>
</dbReference>
<comment type="caution">
    <text evidence="5">The sequence shown here is derived from an EMBL/GenBank/DDBJ whole genome shotgun (WGS) entry which is preliminary data.</text>
</comment>
<dbReference type="Gene3D" id="2.60.120.10">
    <property type="entry name" value="Jelly Rolls"/>
    <property type="match status" value="1"/>
</dbReference>
<dbReference type="GO" id="GO:0043565">
    <property type="term" value="F:sequence-specific DNA binding"/>
    <property type="evidence" value="ECO:0007669"/>
    <property type="project" value="InterPro"/>
</dbReference>
<dbReference type="InterPro" id="IPR009057">
    <property type="entry name" value="Homeodomain-like_sf"/>
</dbReference>
<feature type="domain" description="HTH araC/xylS-type" evidence="4">
    <location>
        <begin position="161"/>
        <end position="259"/>
    </location>
</feature>
<dbReference type="RefSeq" id="WP_055223077.1">
    <property type="nucleotide sequence ID" value="NZ_BLYL01000004.1"/>
</dbReference>
<evidence type="ECO:0000259" key="4">
    <source>
        <dbReference type="PROSITE" id="PS01124"/>
    </source>
</evidence>
<dbReference type="Pfam" id="PF02311">
    <property type="entry name" value="AraC_binding"/>
    <property type="match status" value="1"/>
</dbReference>
<dbReference type="GO" id="GO:0003700">
    <property type="term" value="F:DNA-binding transcription factor activity"/>
    <property type="evidence" value="ECO:0007669"/>
    <property type="project" value="InterPro"/>
</dbReference>
<dbReference type="PANTHER" id="PTHR43280:SF2">
    <property type="entry name" value="HTH-TYPE TRANSCRIPTIONAL REGULATOR EXSA"/>
    <property type="match status" value="1"/>
</dbReference>
<dbReference type="Gene3D" id="1.10.10.60">
    <property type="entry name" value="Homeodomain-like"/>
    <property type="match status" value="2"/>
</dbReference>
<dbReference type="PROSITE" id="PS01124">
    <property type="entry name" value="HTH_ARAC_FAMILY_2"/>
    <property type="match status" value="1"/>
</dbReference>
<keyword evidence="1" id="KW-0805">Transcription regulation</keyword>
<sequence>MHLSFVDTKEEILALKRKSKHVAPHLHNALEIVCVTNGTLELGVGQELYHMEKGDIGFVFPDIIHHYQVFSSGVNKAVYIISPPFAIGKYADIIQTMAPDYPIIKAEMVEPEVYRAINAILDTDHMDIAVIQAYLQILIARCIGKLKLVEKGDVGSKDLVYQAVSYVSGNFRKNFSLDDMARDLGVSKYVLSRTFSKTFHRNFNQYLNDARLNYACHRLENTSDAITNICYDSGFESQRTFNRAFKERYKVTPSEYRNTSRTDIIS</sequence>
<dbReference type="EMBL" id="BLYL01000004">
    <property type="protein sequence ID" value="GFO94036.1"/>
    <property type="molecule type" value="Genomic_DNA"/>
</dbReference>
<proteinExistence type="predicted"/>
<dbReference type="SMART" id="SM00342">
    <property type="entry name" value="HTH_ARAC"/>
    <property type="match status" value="1"/>
</dbReference>
<dbReference type="PROSITE" id="PS00041">
    <property type="entry name" value="HTH_ARAC_FAMILY_1"/>
    <property type="match status" value="1"/>
</dbReference>
<gene>
    <name evidence="5" type="ORF">COEU31_10820</name>
</gene>
<evidence type="ECO:0000256" key="2">
    <source>
        <dbReference type="ARBA" id="ARBA00023125"/>
    </source>
</evidence>
<dbReference type="InterPro" id="IPR020449">
    <property type="entry name" value="Tscrpt_reg_AraC-type_HTH"/>
</dbReference>
<evidence type="ECO:0000313" key="6">
    <source>
        <dbReference type="Proteomes" id="UP000660047"/>
    </source>
</evidence>
<keyword evidence="3" id="KW-0804">Transcription</keyword>
<protein>
    <recommendedName>
        <fullName evidence="4">HTH araC/xylS-type domain-containing protein</fullName>
    </recommendedName>
</protein>
<evidence type="ECO:0000256" key="1">
    <source>
        <dbReference type="ARBA" id="ARBA00023015"/>
    </source>
</evidence>
<dbReference type="InterPro" id="IPR018060">
    <property type="entry name" value="HTH_AraC"/>
</dbReference>
<name>A0AAI9NYB5_9FIRM</name>
<dbReference type="AlphaFoldDB" id="A0AAI9NYB5"/>